<name>A0A069AXE2_BURPE</name>
<dbReference type="GeneID" id="93058930"/>
<proteinExistence type="predicted"/>
<dbReference type="EMBL" id="JQIM01000010">
    <property type="protein sequence ID" value="KGX08377.1"/>
    <property type="molecule type" value="Genomic_DNA"/>
</dbReference>
<dbReference type="AlphaFoldDB" id="A0A069AXE2"/>
<gene>
    <name evidence="2" type="ORF">CWD88_21845</name>
    <name evidence="1" type="ORF">Y036_1566</name>
</gene>
<sequence>MKEISSSITFEIPPGETVPMKVARSTRLAVRGAPVWATRSNDVHDYFLSPGATLKLRRGERLWLSADGATSACVSFSAIAPPQQAALRGVARFASWLSAHWRDGWRTV</sequence>
<dbReference type="RefSeq" id="WP_004522932.1">
    <property type="nucleotide sequence ID" value="NZ_AP028071.1"/>
</dbReference>
<dbReference type="EMBL" id="PHRB01000023">
    <property type="protein sequence ID" value="PJO64290.1"/>
    <property type="molecule type" value="Genomic_DNA"/>
</dbReference>
<organism evidence="1 3">
    <name type="scientific">Burkholderia pseudomallei</name>
    <name type="common">Pseudomonas pseudomallei</name>
    <dbReference type="NCBI Taxonomy" id="28450"/>
    <lineage>
        <taxon>Bacteria</taxon>
        <taxon>Pseudomonadati</taxon>
        <taxon>Pseudomonadota</taxon>
        <taxon>Betaproteobacteria</taxon>
        <taxon>Burkholderiales</taxon>
        <taxon>Burkholderiaceae</taxon>
        <taxon>Burkholderia</taxon>
        <taxon>pseudomallei group</taxon>
    </lineage>
</organism>
<dbReference type="InterPro" id="IPR021317">
    <property type="entry name" value="DUF2917"/>
</dbReference>
<dbReference type="OrthoDB" id="9005660at2"/>
<evidence type="ECO:0000313" key="4">
    <source>
        <dbReference type="Proteomes" id="UP000231878"/>
    </source>
</evidence>
<evidence type="ECO:0000313" key="3">
    <source>
        <dbReference type="Proteomes" id="UP000030475"/>
    </source>
</evidence>
<dbReference type="Pfam" id="PF11142">
    <property type="entry name" value="DUF2917"/>
    <property type="match status" value="1"/>
</dbReference>
<dbReference type="KEGG" id="but:X994_2285"/>
<reference evidence="2 4" key="2">
    <citation type="submission" date="2017-11" db="EMBL/GenBank/DDBJ databases">
        <title>Molecular characterization of Burkholderia pseudomallei and closely related isolates from Vietnam.</title>
        <authorList>
            <person name="Ustinov D.V."/>
            <person name="Antonov A.S."/>
            <person name="Avdusheva E.F."/>
            <person name="Shpak I.M."/>
            <person name="Zakharova I.B."/>
            <person name="Thi L.A."/>
            <person name="Teteryatnikova N."/>
            <person name="Lopasteyskaya Y.A."/>
            <person name="Kuzyutina J.A."/>
            <person name="Ngo T.N."/>
            <person name="Victorov D.V."/>
        </authorList>
    </citation>
    <scope>NUCLEOTIDE SEQUENCE [LARGE SCALE GENOMIC DNA]</scope>
    <source>
        <strain evidence="2 4">V1512</strain>
    </source>
</reference>
<dbReference type="OMA" id="PTRCDER"/>
<evidence type="ECO:0000313" key="1">
    <source>
        <dbReference type="EMBL" id="KGX08377.1"/>
    </source>
</evidence>
<dbReference type="Proteomes" id="UP000030475">
    <property type="component" value="Unassembled WGS sequence"/>
</dbReference>
<evidence type="ECO:0000313" key="2">
    <source>
        <dbReference type="EMBL" id="PJO64290.1"/>
    </source>
</evidence>
<comment type="caution">
    <text evidence="1">The sequence shown here is derived from an EMBL/GenBank/DDBJ whole genome shotgun (WGS) entry which is preliminary data.</text>
</comment>
<reference evidence="1 3" key="1">
    <citation type="submission" date="2014-08" db="EMBL/GenBank/DDBJ databases">
        <authorList>
            <person name="Bunnell A."/>
            <person name="Chain P.S."/>
            <person name="Chertkov O."/>
            <person name="Currie B.J."/>
            <person name="Daligault H.E."/>
            <person name="Davenport K.W."/>
            <person name="Davis C."/>
            <person name="Gleasner C.D."/>
            <person name="Johnson S.L."/>
            <person name="Kaestli M."/>
            <person name="Koren S."/>
            <person name="Kunde Y.A."/>
            <person name="Mayo M."/>
            <person name="McMurry K.K."/>
            <person name="Price E.P."/>
            <person name="Reitenga K.G."/>
            <person name="Robison R."/>
            <person name="Rosovitz M.J."/>
            <person name="Sarovich D.S."/>
            <person name="Teshima H."/>
        </authorList>
    </citation>
    <scope>NUCLEOTIDE SEQUENCE [LARGE SCALE GENOMIC DNA]</scope>
    <source>
        <strain evidence="1 3">MSHR44</strain>
    </source>
</reference>
<dbReference type="Proteomes" id="UP000231878">
    <property type="component" value="Unassembled WGS sequence"/>
</dbReference>
<protein>
    <submittedName>
        <fullName evidence="2">DUF2917 domain-containing protein</fullName>
    </submittedName>
</protein>
<accession>A0A069AXE2</accession>